<dbReference type="Gene3D" id="1.10.510.10">
    <property type="entry name" value="Transferase(Phosphotransferase) domain 1"/>
    <property type="match status" value="1"/>
</dbReference>
<keyword evidence="4" id="KW-1185">Reference proteome</keyword>
<dbReference type="InParanoid" id="S8DXC1"/>
<dbReference type="PANTHER" id="PTHR38248:SF2">
    <property type="entry name" value="FUNK1 11"/>
    <property type="match status" value="1"/>
</dbReference>
<dbReference type="AlphaFoldDB" id="S8DXC1"/>
<feature type="non-terminal residue" evidence="3">
    <location>
        <position position="1"/>
    </location>
</feature>
<dbReference type="OrthoDB" id="3270165at2759"/>
<gene>
    <name evidence="3" type="ORF">FOMPIDRAFT_1128690</name>
</gene>
<dbReference type="InterPro" id="IPR040976">
    <property type="entry name" value="Pkinase_fungal"/>
</dbReference>
<dbReference type="Proteomes" id="UP000015241">
    <property type="component" value="Unassembled WGS sequence"/>
</dbReference>
<evidence type="ECO:0000259" key="2">
    <source>
        <dbReference type="Pfam" id="PF17667"/>
    </source>
</evidence>
<dbReference type="EMBL" id="KE504177">
    <property type="protein sequence ID" value="EPS97267.1"/>
    <property type="molecule type" value="Genomic_DNA"/>
</dbReference>
<sequence>KDREEAKFNERSHMRLVMKTVGRPLSSFKSTKEMVTAIRDAIIGHKLAFLAGLIHRDLSDGNVMIHDGDMFSGFLLDLDYAFDWMEALKLVGLPAEREAWTAWTQRMKIKERTGTLFFMAAQVLRTFVAHDVRHDLESAVWLLLCMVLRHTLQVHVRTKKELDRNQLYLEHFGATGELGSYEKKMSYITDSIAWRVKDNEPLTKLIVDLRVLLGMQNRPLEWGGPVPLTYESVLPVFNQALALSDWPENDAALPFTLHGGGKSSGSSLPQAHHGKSSGSGSQSTKHPRPDEGESKNGDLADEGEQLPAKRLKFEPSPLRNEVDANPSVEASDNDDVFN</sequence>
<proteinExistence type="predicted"/>
<name>S8DXC1_FOMSC</name>
<dbReference type="InterPro" id="IPR011009">
    <property type="entry name" value="Kinase-like_dom_sf"/>
</dbReference>
<evidence type="ECO:0000313" key="4">
    <source>
        <dbReference type="Proteomes" id="UP000015241"/>
    </source>
</evidence>
<dbReference type="PANTHER" id="PTHR38248">
    <property type="entry name" value="FUNK1 6"/>
    <property type="match status" value="1"/>
</dbReference>
<feature type="domain" description="Fungal-type protein kinase" evidence="2">
    <location>
        <begin position="3"/>
        <end position="146"/>
    </location>
</feature>
<accession>S8DXC1</accession>
<dbReference type="HOGENOM" id="CLU_059058_0_0_1"/>
<dbReference type="Pfam" id="PF17667">
    <property type="entry name" value="Pkinase_fungal"/>
    <property type="match status" value="1"/>
</dbReference>
<reference evidence="3 4" key="1">
    <citation type="journal article" date="2012" name="Science">
        <title>The Paleozoic origin of enzymatic lignin decomposition reconstructed from 31 fungal genomes.</title>
        <authorList>
            <person name="Floudas D."/>
            <person name="Binder M."/>
            <person name="Riley R."/>
            <person name="Barry K."/>
            <person name="Blanchette R.A."/>
            <person name="Henrissat B."/>
            <person name="Martinez A.T."/>
            <person name="Otillar R."/>
            <person name="Spatafora J.W."/>
            <person name="Yadav J.S."/>
            <person name="Aerts A."/>
            <person name="Benoit I."/>
            <person name="Boyd A."/>
            <person name="Carlson A."/>
            <person name="Copeland A."/>
            <person name="Coutinho P.M."/>
            <person name="de Vries R.P."/>
            <person name="Ferreira P."/>
            <person name="Findley K."/>
            <person name="Foster B."/>
            <person name="Gaskell J."/>
            <person name="Glotzer D."/>
            <person name="Gorecki P."/>
            <person name="Heitman J."/>
            <person name="Hesse C."/>
            <person name="Hori C."/>
            <person name="Igarashi K."/>
            <person name="Jurgens J.A."/>
            <person name="Kallen N."/>
            <person name="Kersten P."/>
            <person name="Kohler A."/>
            <person name="Kuees U."/>
            <person name="Kumar T.K.A."/>
            <person name="Kuo A."/>
            <person name="LaButti K."/>
            <person name="Larrondo L.F."/>
            <person name="Lindquist E."/>
            <person name="Ling A."/>
            <person name="Lombard V."/>
            <person name="Lucas S."/>
            <person name="Lundell T."/>
            <person name="Martin R."/>
            <person name="McLaughlin D.J."/>
            <person name="Morgenstern I."/>
            <person name="Morin E."/>
            <person name="Murat C."/>
            <person name="Nagy L.G."/>
            <person name="Nolan M."/>
            <person name="Ohm R.A."/>
            <person name="Patyshakuliyeva A."/>
            <person name="Rokas A."/>
            <person name="Ruiz-Duenas F.J."/>
            <person name="Sabat G."/>
            <person name="Salamov A."/>
            <person name="Samejima M."/>
            <person name="Schmutz J."/>
            <person name="Slot J.C."/>
            <person name="St John F."/>
            <person name="Stenlid J."/>
            <person name="Sun H."/>
            <person name="Sun S."/>
            <person name="Syed K."/>
            <person name="Tsang A."/>
            <person name="Wiebenga A."/>
            <person name="Young D."/>
            <person name="Pisabarro A."/>
            <person name="Eastwood D.C."/>
            <person name="Martin F."/>
            <person name="Cullen D."/>
            <person name="Grigoriev I.V."/>
            <person name="Hibbett D.S."/>
        </authorList>
    </citation>
    <scope>NUCLEOTIDE SEQUENCE</scope>
    <source>
        <strain evidence="4">FP-58527</strain>
    </source>
</reference>
<evidence type="ECO:0000313" key="3">
    <source>
        <dbReference type="EMBL" id="EPS97267.1"/>
    </source>
</evidence>
<dbReference type="SUPFAM" id="SSF56112">
    <property type="entry name" value="Protein kinase-like (PK-like)"/>
    <property type="match status" value="1"/>
</dbReference>
<protein>
    <recommendedName>
        <fullName evidence="2">Fungal-type protein kinase domain-containing protein</fullName>
    </recommendedName>
</protein>
<organism evidence="3 4">
    <name type="scientific">Fomitopsis schrenkii</name>
    <name type="common">Brown rot fungus</name>
    <dbReference type="NCBI Taxonomy" id="2126942"/>
    <lineage>
        <taxon>Eukaryota</taxon>
        <taxon>Fungi</taxon>
        <taxon>Dikarya</taxon>
        <taxon>Basidiomycota</taxon>
        <taxon>Agaricomycotina</taxon>
        <taxon>Agaricomycetes</taxon>
        <taxon>Polyporales</taxon>
        <taxon>Fomitopsis</taxon>
    </lineage>
</organism>
<feature type="region of interest" description="Disordered" evidence="1">
    <location>
        <begin position="254"/>
        <end position="338"/>
    </location>
</feature>
<feature type="compositionally biased region" description="Basic and acidic residues" evidence="1">
    <location>
        <begin position="287"/>
        <end position="298"/>
    </location>
</feature>
<dbReference type="STRING" id="743788.S8DXC1"/>
<evidence type="ECO:0000256" key="1">
    <source>
        <dbReference type="SAM" id="MobiDB-lite"/>
    </source>
</evidence>